<dbReference type="CDD" id="cd17546">
    <property type="entry name" value="REC_hyHK_CKI1_RcsC-like"/>
    <property type="match status" value="1"/>
</dbReference>
<keyword evidence="8" id="KW-0902">Two-component regulatory system</keyword>
<keyword evidence="19" id="KW-1185">Reference proteome</keyword>
<dbReference type="InterPro" id="IPR036641">
    <property type="entry name" value="HPT_dom_sf"/>
</dbReference>
<dbReference type="GO" id="GO:0005886">
    <property type="term" value="C:plasma membrane"/>
    <property type="evidence" value="ECO:0007669"/>
    <property type="project" value="UniProtKB-SubCell"/>
</dbReference>
<organism evidence="18 19">
    <name type="scientific">Desulfovibrio subterraneus</name>
    <dbReference type="NCBI Taxonomy" id="2718620"/>
    <lineage>
        <taxon>Bacteria</taxon>
        <taxon>Pseudomonadati</taxon>
        <taxon>Thermodesulfobacteriota</taxon>
        <taxon>Desulfovibrionia</taxon>
        <taxon>Desulfovibrionales</taxon>
        <taxon>Desulfovibrionaceae</taxon>
        <taxon>Desulfovibrio</taxon>
    </lineage>
</organism>
<dbReference type="InterPro" id="IPR005467">
    <property type="entry name" value="His_kinase_dom"/>
</dbReference>
<dbReference type="FunFam" id="1.10.287.130:FF:000002">
    <property type="entry name" value="Two-component osmosensing histidine kinase"/>
    <property type="match status" value="1"/>
</dbReference>
<feature type="domain" description="PAS" evidence="16">
    <location>
        <begin position="60"/>
        <end position="130"/>
    </location>
</feature>
<evidence type="ECO:0000256" key="8">
    <source>
        <dbReference type="ARBA" id="ARBA00023012"/>
    </source>
</evidence>
<evidence type="ECO:0000256" key="7">
    <source>
        <dbReference type="ARBA" id="ARBA00022840"/>
    </source>
</evidence>
<dbReference type="Pfam" id="PF13426">
    <property type="entry name" value="PAS_9"/>
    <property type="match status" value="1"/>
</dbReference>
<feature type="domain" description="HPt" evidence="17">
    <location>
        <begin position="721"/>
        <end position="814"/>
    </location>
</feature>
<evidence type="ECO:0000313" key="19">
    <source>
        <dbReference type="Proteomes" id="UP000503840"/>
    </source>
</evidence>
<dbReference type="SMART" id="SM00086">
    <property type="entry name" value="PAC"/>
    <property type="match status" value="2"/>
</dbReference>
<evidence type="ECO:0000259" key="15">
    <source>
        <dbReference type="PROSITE" id="PS50110"/>
    </source>
</evidence>
<keyword evidence="3 12" id="KW-0597">Phosphoprotein</keyword>
<dbReference type="Gene3D" id="1.20.120.160">
    <property type="entry name" value="HPT domain"/>
    <property type="match status" value="1"/>
</dbReference>
<keyword evidence="4" id="KW-0808">Transferase</keyword>
<evidence type="ECO:0000259" key="16">
    <source>
        <dbReference type="PROSITE" id="PS50112"/>
    </source>
</evidence>
<dbReference type="InterPro" id="IPR004358">
    <property type="entry name" value="Sig_transdc_His_kin-like_C"/>
</dbReference>
<dbReference type="CDD" id="cd16922">
    <property type="entry name" value="HATPase_EvgS-ArcB-TorS-like"/>
    <property type="match status" value="1"/>
</dbReference>
<dbReference type="Proteomes" id="UP000503840">
    <property type="component" value="Unassembled WGS sequence"/>
</dbReference>
<dbReference type="FunFam" id="3.30.565.10:FF:000010">
    <property type="entry name" value="Sensor histidine kinase RcsC"/>
    <property type="match status" value="1"/>
</dbReference>
<dbReference type="Pfam" id="PF02518">
    <property type="entry name" value="HATPase_c"/>
    <property type="match status" value="1"/>
</dbReference>
<gene>
    <name evidence="18" type="ORF">DSM101010T_34620</name>
</gene>
<evidence type="ECO:0000256" key="6">
    <source>
        <dbReference type="ARBA" id="ARBA00022777"/>
    </source>
</evidence>
<dbReference type="InterPro" id="IPR001789">
    <property type="entry name" value="Sig_transdc_resp-reg_receiver"/>
</dbReference>
<keyword evidence="6 18" id="KW-0418">Kinase</keyword>
<dbReference type="InterPro" id="IPR011006">
    <property type="entry name" value="CheY-like_superfamily"/>
</dbReference>
<dbReference type="InterPro" id="IPR036890">
    <property type="entry name" value="HATPase_C_sf"/>
</dbReference>
<comment type="catalytic activity">
    <reaction evidence="1">
        <text>ATP + protein L-histidine = ADP + protein N-phospho-L-histidine.</text>
        <dbReference type="EC" id="2.7.13.3"/>
    </reaction>
</comment>
<evidence type="ECO:0000259" key="14">
    <source>
        <dbReference type="PROSITE" id="PS50109"/>
    </source>
</evidence>
<dbReference type="PRINTS" id="PR00344">
    <property type="entry name" value="BCTRLSENSOR"/>
</dbReference>
<evidence type="ECO:0000256" key="13">
    <source>
        <dbReference type="SAM" id="Coils"/>
    </source>
</evidence>
<protein>
    <recommendedName>
        <fullName evidence="10">Sensory/regulatory protein RpfC</fullName>
        <ecNumber evidence="2">2.7.13.3</ecNumber>
    </recommendedName>
</protein>
<sequence length="832" mass="92031">MVETRMRQRAKEVLHGHAKDLEQFSRYDLEALLQEVSTLHTELKAQNAELKLAELQTEMNRKRFEDLYEFSPVGHVTSDARGVISEVNNAVCAILGCQRKELIGKVLSSFMDRQDADKLYLIIRESLNAGYPSESEVHLLSKQGTRIAVLLKCLVRKGEDGSVIAEMALTDVSLMKMTTKALARSEENYRTLFEKADEGIIILMGTRLRLMNPRAEEVLGYSHNTLAMQSFMKIILPEDRKLVAEAYRAGKPGSRLVFRIICRDRRVRWIEAHGASFTWEDSLASLIFLTDISGRKEMEDQLQRAKIAADAANNAKSQFLANMSHEIRTPIATIVGVSEMLLDTPLPTEVRENLLSIQNAAESLLRLIGDILDLSKIEAQKLELHPENFDLHAALEKNVSAFAVEAQRRGLKLALSVAPDCPRFLCGDQGRLDQVLQNLLWNALKFTPNGHIDLKISQLPHSGPEVKLRFVVADTGIGIASADIPTLFQEFNQLDSSIGKQVGGTGLGLAISKRLVEMMGGTIGVESRLRHGSRFHFTSLFGTFQPVAPEQGKALVESPIRALRILVAEDSEPVRKVLLHFLTEAGHKAVGVRNGQEALDALAAAPFDCVLMDVNMPGMDGVEATRRIRSSTAGPIDPRIPIWALTAYAMEGDREQFLSAGMDDYLTKPVARDKLLIAISRLANRITASPTHFTHPADVIAAPTVRTEQALDLGVLQESFPEQFLEELFRVTLDSLEEQVKGLTHALAQGELNQAASRAHSLIGCSGPVQAHPLLRCSQEMQRHLVDQDLALARQCLPRLLAEASRLTGILQSYLKRIGPSQKAQSPAEPIQ</sequence>
<feature type="modified residue" description="Phosphohistidine" evidence="11">
    <location>
        <position position="760"/>
    </location>
</feature>
<dbReference type="PROSITE" id="PS50894">
    <property type="entry name" value="HPT"/>
    <property type="match status" value="1"/>
</dbReference>
<dbReference type="PROSITE" id="PS50109">
    <property type="entry name" value="HIS_KIN"/>
    <property type="match status" value="1"/>
</dbReference>
<dbReference type="PROSITE" id="PS50112">
    <property type="entry name" value="PAS"/>
    <property type="match status" value="1"/>
</dbReference>
<dbReference type="InterPro" id="IPR013655">
    <property type="entry name" value="PAS_fold_3"/>
</dbReference>
<dbReference type="PANTHER" id="PTHR45339">
    <property type="entry name" value="HYBRID SIGNAL TRANSDUCTION HISTIDINE KINASE J"/>
    <property type="match status" value="1"/>
</dbReference>
<keyword evidence="5" id="KW-0547">Nucleotide-binding</keyword>
<dbReference type="Gene3D" id="3.40.50.2300">
    <property type="match status" value="1"/>
</dbReference>
<comment type="subunit">
    <text evidence="9">At low DSF concentrations, interacts with RpfF.</text>
</comment>
<evidence type="ECO:0000259" key="17">
    <source>
        <dbReference type="PROSITE" id="PS50894"/>
    </source>
</evidence>
<dbReference type="Gene3D" id="3.30.565.10">
    <property type="entry name" value="Histidine kinase-like ATPase, C-terminal domain"/>
    <property type="match status" value="1"/>
</dbReference>
<dbReference type="Pfam" id="PF00512">
    <property type="entry name" value="HisKA"/>
    <property type="match status" value="1"/>
</dbReference>
<dbReference type="CDD" id="cd00130">
    <property type="entry name" value="PAS"/>
    <property type="match status" value="2"/>
</dbReference>
<dbReference type="SMART" id="SM00448">
    <property type="entry name" value="REC"/>
    <property type="match status" value="1"/>
</dbReference>
<dbReference type="SUPFAM" id="SSF47384">
    <property type="entry name" value="Homodimeric domain of signal transducing histidine kinase"/>
    <property type="match status" value="1"/>
</dbReference>
<feature type="modified residue" description="4-aspartylphosphate" evidence="12">
    <location>
        <position position="613"/>
    </location>
</feature>
<feature type="domain" description="Histidine kinase" evidence="14">
    <location>
        <begin position="322"/>
        <end position="538"/>
    </location>
</feature>
<evidence type="ECO:0000256" key="5">
    <source>
        <dbReference type="ARBA" id="ARBA00022741"/>
    </source>
</evidence>
<dbReference type="EMBL" id="BLVO01000016">
    <property type="protein sequence ID" value="GFM35097.1"/>
    <property type="molecule type" value="Genomic_DNA"/>
</dbReference>
<dbReference type="InterPro" id="IPR008207">
    <property type="entry name" value="Sig_transdc_His_kin_Hpt_dom"/>
</dbReference>
<dbReference type="NCBIfam" id="TIGR00229">
    <property type="entry name" value="sensory_box"/>
    <property type="match status" value="2"/>
</dbReference>
<dbReference type="SUPFAM" id="SSF55785">
    <property type="entry name" value="PYP-like sensor domain (PAS domain)"/>
    <property type="match status" value="2"/>
</dbReference>
<dbReference type="EC" id="2.7.13.3" evidence="2"/>
<reference evidence="18 19" key="1">
    <citation type="submission" date="2020-05" db="EMBL/GenBank/DDBJ databases">
        <title>Draft genome sequence of Desulfovibrio sp. strain HN2T.</title>
        <authorList>
            <person name="Ueno A."/>
            <person name="Tamazawa S."/>
            <person name="Tamamura S."/>
            <person name="Murakami T."/>
            <person name="Kiyama T."/>
            <person name="Inomata H."/>
            <person name="Amano Y."/>
            <person name="Miyakawa K."/>
            <person name="Tamaki H."/>
            <person name="Naganuma T."/>
            <person name="Kaneko K."/>
        </authorList>
    </citation>
    <scope>NUCLEOTIDE SEQUENCE [LARGE SCALE GENOMIC DNA]</scope>
    <source>
        <strain evidence="18 19">HN2</strain>
    </source>
</reference>
<dbReference type="Pfam" id="PF01627">
    <property type="entry name" value="Hpt"/>
    <property type="match status" value="1"/>
</dbReference>
<dbReference type="InterPro" id="IPR035965">
    <property type="entry name" value="PAS-like_dom_sf"/>
</dbReference>
<dbReference type="GO" id="GO:0005524">
    <property type="term" value="F:ATP binding"/>
    <property type="evidence" value="ECO:0007669"/>
    <property type="project" value="UniProtKB-KW"/>
</dbReference>
<dbReference type="SUPFAM" id="SSF55874">
    <property type="entry name" value="ATPase domain of HSP90 chaperone/DNA topoisomerase II/histidine kinase"/>
    <property type="match status" value="1"/>
</dbReference>
<dbReference type="Gene3D" id="3.30.450.20">
    <property type="entry name" value="PAS domain"/>
    <property type="match status" value="2"/>
</dbReference>
<dbReference type="SUPFAM" id="SSF47226">
    <property type="entry name" value="Histidine-containing phosphotransfer domain, HPT domain"/>
    <property type="match status" value="1"/>
</dbReference>
<dbReference type="AlphaFoldDB" id="A0A7J0BMX8"/>
<dbReference type="PROSITE" id="PS50110">
    <property type="entry name" value="RESPONSE_REGULATORY"/>
    <property type="match status" value="1"/>
</dbReference>
<dbReference type="SUPFAM" id="SSF52172">
    <property type="entry name" value="CheY-like"/>
    <property type="match status" value="1"/>
</dbReference>
<evidence type="ECO:0000256" key="3">
    <source>
        <dbReference type="ARBA" id="ARBA00022553"/>
    </source>
</evidence>
<dbReference type="GO" id="GO:0000155">
    <property type="term" value="F:phosphorelay sensor kinase activity"/>
    <property type="evidence" value="ECO:0007669"/>
    <property type="project" value="InterPro"/>
</dbReference>
<dbReference type="SMART" id="SM00387">
    <property type="entry name" value="HATPase_c"/>
    <property type="match status" value="1"/>
</dbReference>
<evidence type="ECO:0000256" key="12">
    <source>
        <dbReference type="PROSITE-ProRule" id="PRU00169"/>
    </source>
</evidence>
<feature type="domain" description="Response regulatory" evidence="15">
    <location>
        <begin position="564"/>
        <end position="683"/>
    </location>
</feature>
<evidence type="ECO:0000256" key="2">
    <source>
        <dbReference type="ARBA" id="ARBA00012438"/>
    </source>
</evidence>
<evidence type="ECO:0000256" key="4">
    <source>
        <dbReference type="ARBA" id="ARBA00022679"/>
    </source>
</evidence>
<evidence type="ECO:0000256" key="9">
    <source>
        <dbReference type="ARBA" id="ARBA00064003"/>
    </source>
</evidence>
<accession>A0A7J0BMX8</accession>
<dbReference type="CDD" id="cd00082">
    <property type="entry name" value="HisKA"/>
    <property type="match status" value="1"/>
</dbReference>
<dbReference type="SMART" id="SM00388">
    <property type="entry name" value="HisKA"/>
    <property type="match status" value="1"/>
</dbReference>
<dbReference type="RefSeq" id="WP_174406731.1">
    <property type="nucleotide sequence ID" value="NZ_BLVO01000016.1"/>
</dbReference>
<evidence type="ECO:0000256" key="10">
    <source>
        <dbReference type="ARBA" id="ARBA00068150"/>
    </source>
</evidence>
<proteinExistence type="predicted"/>
<keyword evidence="7" id="KW-0067">ATP-binding</keyword>
<dbReference type="InterPro" id="IPR003661">
    <property type="entry name" value="HisK_dim/P_dom"/>
</dbReference>
<dbReference type="InterPro" id="IPR000014">
    <property type="entry name" value="PAS"/>
</dbReference>
<dbReference type="InterPro" id="IPR003594">
    <property type="entry name" value="HATPase_dom"/>
</dbReference>
<dbReference type="PANTHER" id="PTHR45339:SF5">
    <property type="entry name" value="HISTIDINE KINASE"/>
    <property type="match status" value="1"/>
</dbReference>
<evidence type="ECO:0000256" key="11">
    <source>
        <dbReference type="PROSITE-ProRule" id="PRU00110"/>
    </source>
</evidence>
<dbReference type="SMART" id="SM00091">
    <property type="entry name" value="PAS"/>
    <property type="match status" value="2"/>
</dbReference>
<dbReference type="InterPro" id="IPR036097">
    <property type="entry name" value="HisK_dim/P_sf"/>
</dbReference>
<feature type="coiled-coil region" evidence="13">
    <location>
        <begin position="29"/>
        <end position="65"/>
    </location>
</feature>
<dbReference type="Gene3D" id="1.10.287.130">
    <property type="match status" value="1"/>
</dbReference>
<name>A0A7J0BMX8_9BACT</name>
<evidence type="ECO:0000313" key="18">
    <source>
        <dbReference type="EMBL" id="GFM35097.1"/>
    </source>
</evidence>
<dbReference type="Pfam" id="PF08447">
    <property type="entry name" value="PAS_3"/>
    <property type="match status" value="1"/>
</dbReference>
<comment type="caution">
    <text evidence="18">The sequence shown here is derived from an EMBL/GenBank/DDBJ whole genome shotgun (WGS) entry which is preliminary data.</text>
</comment>
<evidence type="ECO:0000256" key="1">
    <source>
        <dbReference type="ARBA" id="ARBA00000085"/>
    </source>
</evidence>
<keyword evidence="13" id="KW-0175">Coiled coil</keyword>
<dbReference type="Pfam" id="PF00072">
    <property type="entry name" value="Response_reg"/>
    <property type="match status" value="1"/>
</dbReference>
<dbReference type="InterPro" id="IPR001610">
    <property type="entry name" value="PAC"/>
</dbReference>